<dbReference type="InterPro" id="IPR000073">
    <property type="entry name" value="AB_hydrolase_1"/>
</dbReference>
<evidence type="ECO:0000256" key="1">
    <source>
        <dbReference type="ARBA" id="ARBA00022801"/>
    </source>
</evidence>
<dbReference type="InterPro" id="IPR050266">
    <property type="entry name" value="AB_hydrolase_sf"/>
</dbReference>
<dbReference type="Proteomes" id="UP000179621">
    <property type="component" value="Unassembled WGS sequence"/>
</dbReference>
<dbReference type="GO" id="GO:0016787">
    <property type="term" value="F:hydrolase activity"/>
    <property type="evidence" value="ECO:0007669"/>
    <property type="project" value="UniProtKB-KW"/>
</dbReference>
<dbReference type="Gene3D" id="3.40.50.1820">
    <property type="entry name" value="alpha/beta hydrolase"/>
    <property type="match status" value="1"/>
</dbReference>
<sequence>MVLHTLGDSGFIRLADGRALHVMKAGIGGPTVVFESGLGASRSEWGLVQPLVARQFSTVVYDRANLGRSDDDGAPRTLERLTHDLGELLDALDAAPYILVGHSYGGTIALATAAQNRSDVAGLVLVDHSDEQLDVCCGPSLKRLHMLALAGRWSTDALRRLHLLPLAVRRAAPGMPADVVDDLVAEDLTVRARQAAETEEEFFLQGLASLRRRPPKLGDMPVTVISATRSTLIDRSIRKAFLGAHEQAAARLGARLVKARKSGHQVVFTEPHLVADEIIRIAGAPSSPRDIASHPIP</sequence>
<reference evidence="3 4" key="1">
    <citation type="submission" date="2016-10" db="EMBL/GenBank/DDBJ databases">
        <title>Evaluation of Human, Animal and Environmental Mycobacterium chelonae Isolates by Core Genome Phylogenomic Analysis, Targeted Gene Comparison, and Anti-microbial Susceptibility Patterns: A Tale of Mistaken Identities.</title>
        <authorList>
            <person name="Fogelson S.B."/>
            <person name="Camus A.C."/>
            <person name="Lorenz W."/>
            <person name="Vasireddy R."/>
            <person name="Vasireddy S."/>
            <person name="Smith T."/>
            <person name="Brown-Elliott B.A."/>
            <person name="Wallace R.J.Jr."/>
            <person name="Hasan N.A."/>
            <person name="Reischl U."/>
            <person name="Sanchez S."/>
        </authorList>
    </citation>
    <scope>NUCLEOTIDE SEQUENCE [LARGE SCALE GENOMIC DNA]</scope>
    <source>
        <strain evidence="3 4">8528</strain>
    </source>
</reference>
<dbReference type="PANTHER" id="PTHR43798:SF31">
    <property type="entry name" value="AB HYDROLASE SUPERFAMILY PROTEIN YCLE"/>
    <property type="match status" value="1"/>
</dbReference>
<feature type="domain" description="AB hydrolase-1" evidence="2">
    <location>
        <begin position="32"/>
        <end position="276"/>
    </location>
</feature>
<evidence type="ECO:0000259" key="2">
    <source>
        <dbReference type="Pfam" id="PF12697"/>
    </source>
</evidence>
<keyword evidence="4" id="KW-1185">Reference proteome</keyword>
<name>A0ABX3BX79_9MYCO</name>
<protein>
    <submittedName>
        <fullName evidence="3">Alpha/beta hydrolase</fullName>
    </submittedName>
</protein>
<keyword evidence="1 3" id="KW-0378">Hydrolase</keyword>
<accession>A0ABX3BX79</accession>
<dbReference type="InterPro" id="IPR029058">
    <property type="entry name" value="AB_hydrolase_fold"/>
</dbReference>
<dbReference type="SUPFAM" id="SSF53474">
    <property type="entry name" value="alpha/beta-Hydrolases"/>
    <property type="match status" value="1"/>
</dbReference>
<dbReference type="EMBL" id="MLIH01000027">
    <property type="protein sequence ID" value="OHU08374.1"/>
    <property type="molecule type" value="Genomic_DNA"/>
</dbReference>
<dbReference type="Pfam" id="PF12697">
    <property type="entry name" value="Abhydrolase_6"/>
    <property type="match status" value="1"/>
</dbReference>
<dbReference type="PANTHER" id="PTHR43798">
    <property type="entry name" value="MONOACYLGLYCEROL LIPASE"/>
    <property type="match status" value="1"/>
</dbReference>
<evidence type="ECO:0000313" key="3">
    <source>
        <dbReference type="EMBL" id="OHU08374.1"/>
    </source>
</evidence>
<organism evidence="3 4">
    <name type="scientific">Mycobacteroides saopaulense</name>
    <dbReference type="NCBI Taxonomy" id="1578165"/>
    <lineage>
        <taxon>Bacteria</taxon>
        <taxon>Bacillati</taxon>
        <taxon>Actinomycetota</taxon>
        <taxon>Actinomycetes</taxon>
        <taxon>Mycobacteriales</taxon>
        <taxon>Mycobacteriaceae</taxon>
        <taxon>Mycobacteroides</taxon>
    </lineage>
</organism>
<proteinExistence type="predicted"/>
<dbReference type="RefSeq" id="WP_070910902.1">
    <property type="nucleotide sequence ID" value="NZ_MLIH01000027.1"/>
</dbReference>
<gene>
    <name evidence="3" type="ORF">BKG73_14855</name>
</gene>
<comment type="caution">
    <text evidence="3">The sequence shown here is derived from an EMBL/GenBank/DDBJ whole genome shotgun (WGS) entry which is preliminary data.</text>
</comment>
<evidence type="ECO:0000313" key="4">
    <source>
        <dbReference type="Proteomes" id="UP000179621"/>
    </source>
</evidence>